<organism evidence="5 6">
    <name type="scientific">Geodermatophilus ruber</name>
    <dbReference type="NCBI Taxonomy" id="504800"/>
    <lineage>
        <taxon>Bacteria</taxon>
        <taxon>Bacillati</taxon>
        <taxon>Actinomycetota</taxon>
        <taxon>Actinomycetes</taxon>
        <taxon>Geodermatophilales</taxon>
        <taxon>Geodermatophilaceae</taxon>
        <taxon>Geodermatophilus</taxon>
    </lineage>
</organism>
<feature type="domain" description="FAD-binding PCMH-type" evidence="4">
    <location>
        <begin position="1"/>
        <end position="177"/>
    </location>
</feature>
<keyword evidence="3" id="KW-0560">Oxidoreductase</keyword>
<dbReference type="InterPro" id="IPR036318">
    <property type="entry name" value="FAD-bd_PCMH-like_sf"/>
</dbReference>
<dbReference type="RefSeq" id="WP_091322464.1">
    <property type="nucleotide sequence ID" value="NZ_FOSW01000003.1"/>
</dbReference>
<dbReference type="STRING" id="504800.SAMN04488085_103264"/>
<dbReference type="OrthoDB" id="9793944at2"/>
<dbReference type="InterPro" id="IPR051312">
    <property type="entry name" value="Diverse_Substr_Oxidored"/>
</dbReference>
<evidence type="ECO:0000256" key="3">
    <source>
        <dbReference type="ARBA" id="ARBA00023002"/>
    </source>
</evidence>
<protein>
    <submittedName>
        <fullName evidence="5">Carbon-monoxide dehydrogenase medium subunit</fullName>
    </submittedName>
</protein>
<keyword evidence="1" id="KW-0285">Flavoprotein</keyword>
<dbReference type="Gene3D" id="3.30.43.10">
    <property type="entry name" value="Uridine Diphospho-n-acetylenolpyruvylglucosamine Reductase, domain 2"/>
    <property type="match status" value="1"/>
</dbReference>
<dbReference type="InParanoid" id="A0A1I4BYP8"/>
<gene>
    <name evidence="5" type="ORF">SAMN04488085_103264</name>
</gene>
<dbReference type="Pfam" id="PF00941">
    <property type="entry name" value="FAD_binding_5"/>
    <property type="match status" value="1"/>
</dbReference>
<accession>A0A1I4BYP8</accession>
<dbReference type="InterPro" id="IPR036683">
    <property type="entry name" value="CO_DH_flav_C_dom_sf"/>
</dbReference>
<dbReference type="InterPro" id="IPR016167">
    <property type="entry name" value="FAD-bd_PCMH_sub1"/>
</dbReference>
<dbReference type="GO" id="GO:0016491">
    <property type="term" value="F:oxidoreductase activity"/>
    <property type="evidence" value="ECO:0007669"/>
    <property type="project" value="UniProtKB-KW"/>
</dbReference>
<dbReference type="GO" id="GO:0071949">
    <property type="term" value="F:FAD binding"/>
    <property type="evidence" value="ECO:0007669"/>
    <property type="project" value="InterPro"/>
</dbReference>
<evidence type="ECO:0000313" key="6">
    <source>
        <dbReference type="Proteomes" id="UP000199152"/>
    </source>
</evidence>
<keyword evidence="2" id="KW-0274">FAD</keyword>
<dbReference type="Proteomes" id="UP000199152">
    <property type="component" value="Unassembled WGS sequence"/>
</dbReference>
<evidence type="ECO:0000256" key="1">
    <source>
        <dbReference type="ARBA" id="ARBA00022630"/>
    </source>
</evidence>
<evidence type="ECO:0000256" key="2">
    <source>
        <dbReference type="ARBA" id="ARBA00022827"/>
    </source>
</evidence>
<dbReference type="SMART" id="SM01092">
    <property type="entry name" value="CO_deh_flav_C"/>
    <property type="match status" value="1"/>
</dbReference>
<dbReference type="AlphaFoldDB" id="A0A1I4BYP8"/>
<dbReference type="PANTHER" id="PTHR42659:SF2">
    <property type="entry name" value="XANTHINE DEHYDROGENASE SUBUNIT C-RELATED"/>
    <property type="match status" value="1"/>
</dbReference>
<dbReference type="EMBL" id="FOSW01000003">
    <property type="protein sequence ID" value="SFK73924.1"/>
    <property type="molecule type" value="Genomic_DNA"/>
</dbReference>
<dbReference type="Gene3D" id="3.30.390.50">
    <property type="entry name" value="CO dehydrogenase flavoprotein, C-terminal domain"/>
    <property type="match status" value="1"/>
</dbReference>
<dbReference type="InterPro" id="IPR016169">
    <property type="entry name" value="FAD-bd_PCMH_sub2"/>
</dbReference>
<name>A0A1I4BYP8_9ACTN</name>
<proteinExistence type="predicted"/>
<dbReference type="PANTHER" id="PTHR42659">
    <property type="entry name" value="XANTHINE DEHYDROGENASE SUBUNIT C-RELATED"/>
    <property type="match status" value="1"/>
</dbReference>
<dbReference type="InterPro" id="IPR002346">
    <property type="entry name" value="Mopterin_DH_FAD-bd"/>
</dbReference>
<dbReference type="InterPro" id="IPR016166">
    <property type="entry name" value="FAD-bd_PCMH"/>
</dbReference>
<reference evidence="5 6" key="1">
    <citation type="submission" date="2016-10" db="EMBL/GenBank/DDBJ databases">
        <authorList>
            <person name="de Groot N.N."/>
        </authorList>
    </citation>
    <scope>NUCLEOTIDE SEQUENCE [LARGE SCALE GENOMIC DNA]</scope>
    <source>
        <strain evidence="5 6">DSM 45317</strain>
    </source>
</reference>
<dbReference type="InterPro" id="IPR005107">
    <property type="entry name" value="CO_DH_flav_C"/>
</dbReference>
<dbReference type="PROSITE" id="PS51387">
    <property type="entry name" value="FAD_PCMH"/>
    <property type="match status" value="1"/>
</dbReference>
<dbReference type="SUPFAM" id="SSF56176">
    <property type="entry name" value="FAD-binding/transporter-associated domain-like"/>
    <property type="match status" value="1"/>
</dbReference>
<keyword evidence="6" id="KW-1185">Reference proteome</keyword>
<dbReference type="SUPFAM" id="SSF55447">
    <property type="entry name" value="CO dehydrogenase flavoprotein C-terminal domain-like"/>
    <property type="match status" value="1"/>
</dbReference>
<sequence length="277" mass="29412">MIRTPLRYHRPRTPDEASALLVEHRGDVAVLGGGTQLLPQMNRDQVHVGHLVDLRGLGLRRIEVTDDQVVVEALVTYADVLLSRDLSRAAPHLRRVAHGVTGGRQIRNTGTLAGSACFAMPGSDMPAALVGIDAILRLHGPDGAREVRAADFYVDAFTTVLRPGEFVLAITIPRTAARTGYCKVKHSSGSWPIATATARRLDGSATVTLGSVHATPLHVDVSDLASNGPVDRAALADRVRSALPAPWTDVLAPGDYRARIAGVVAARAFSELEGVPA</sequence>
<evidence type="ECO:0000313" key="5">
    <source>
        <dbReference type="EMBL" id="SFK73924.1"/>
    </source>
</evidence>
<evidence type="ECO:0000259" key="4">
    <source>
        <dbReference type="PROSITE" id="PS51387"/>
    </source>
</evidence>
<dbReference type="Gene3D" id="3.30.465.10">
    <property type="match status" value="1"/>
</dbReference>